<dbReference type="PANTHER" id="PTHR34069">
    <property type="entry name" value="3-OXOACYL-[ACYL-CARRIER-PROTEIN] SYNTHASE 3"/>
    <property type="match status" value="1"/>
</dbReference>
<dbReference type="Gene3D" id="3.40.47.10">
    <property type="match status" value="1"/>
</dbReference>
<dbReference type="EC" id="2.3.1.180" evidence="5"/>
<evidence type="ECO:0000313" key="5">
    <source>
        <dbReference type="EMBL" id="MDR6238867.1"/>
    </source>
</evidence>
<reference evidence="5" key="1">
    <citation type="submission" date="2023-07" db="EMBL/GenBank/DDBJ databases">
        <title>Genomic Encyclopedia of Type Strains, Phase IV (KMG-IV): sequencing the most valuable type-strain genomes for metagenomic binning, comparative biology and taxonomic classification.</title>
        <authorList>
            <person name="Goeker M."/>
        </authorList>
    </citation>
    <scope>NUCLEOTIDE SEQUENCE</scope>
    <source>
        <strain evidence="5">DSM 26174</strain>
    </source>
</reference>
<dbReference type="AlphaFoldDB" id="A0AAE3XLZ2"/>
<evidence type="ECO:0000256" key="2">
    <source>
        <dbReference type="ARBA" id="ARBA00023315"/>
    </source>
</evidence>
<dbReference type="InterPro" id="IPR016039">
    <property type="entry name" value="Thiolase-like"/>
</dbReference>
<gene>
    <name evidence="5" type="ORF">HNQ88_001904</name>
</gene>
<dbReference type="GO" id="GO:0016020">
    <property type="term" value="C:membrane"/>
    <property type="evidence" value="ECO:0007669"/>
    <property type="project" value="InterPro"/>
</dbReference>
<organism evidence="5 6">
    <name type="scientific">Aureibacter tunicatorum</name>
    <dbReference type="NCBI Taxonomy" id="866807"/>
    <lineage>
        <taxon>Bacteria</taxon>
        <taxon>Pseudomonadati</taxon>
        <taxon>Bacteroidota</taxon>
        <taxon>Cytophagia</taxon>
        <taxon>Cytophagales</taxon>
        <taxon>Persicobacteraceae</taxon>
        <taxon>Aureibacter</taxon>
    </lineage>
</organism>
<dbReference type="EMBL" id="JAVDQD010000002">
    <property type="protein sequence ID" value="MDR6238867.1"/>
    <property type="molecule type" value="Genomic_DNA"/>
</dbReference>
<dbReference type="GO" id="GO:0033818">
    <property type="term" value="F:beta-ketoacyl-acyl-carrier-protein synthase III activity"/>
    <property type="evidence" value="ECO:0007669"/>
    <property type="project" value="UniProtKB-EC"/>
</dbReference>
<protein>
    <submittedName>
        <fullName evidence="5">3-oxoacyl-[acyl-carrier-protein] synthase-3</fullName>
        <ecNumber evidence="5">2.3.1.180</ecNumber>
    </submittedName>
</protein>
<name>A0AAE3XLZ2_9BACT</name>
<dbReference type="SUPFAM" id="SSF53901">
    <property type="entry name" value="Thiolase-like"/>
    <property type="match status" value="1"/>
</dbReference>
<dbReference type="Proteomes" id="UP001185092">
    <property type="component" value="Unassembled WGS sequence"/>
</dbReference>
<feature type="domain" description="FAE" evidence="3">
    <location>
        <begin position="12"/>
        <end position="180"/>
    </location>
</feature>
<dbReference type="GO" id="GO:0044550">
    <property type="term" value="P:secondary metabolite biosynthetic process"/>
    <property type="evidence" value="ECO:0007669"/>
    <property type="project" value="TreeGrafter"/>
</dbReference>
<dbReference type="InterPro" id="IPR013747">
    <property type="entry name" value="ACP_syn_III_C"/>
</dbReference>
<proteinExistence type="predicted"/>
<evidence type="ECO:0000259" key="3">
    <source>
        <dbReference type="Pfam" id="PF08392"/>
    </source>
</evidence>
<sequence>MNDITLSIKDLAYHLPEQIIYNDYFGEEEKRNKSKMFAGTNERRHFKEEELASDHMEICAQQIIERNNLDPEQDIDMIVTNVSYPDEPFTGSGIVLAKKIGAKVPHVFDLHNTGCVAFINMLDMVKAYMKSYGIKSALVCASQTAGGRIFGKEDTRQLAQSCVPGDGTAVAYVTNDSENKVSHITLNNNPENGEDMTLYYEDDKKWWQGNRSSGSIEFPESKTAAIFMRGNRLVPRAIKDVCKQAEMKTSEIDYLITNQPNPIFLRNWRESIQLPKERHLDTFEKYANLFGAGIPITLGEHMEKGTFQKGDTICLAGFAHAGDFSSAAIVKWG</sequence>
<dbReference type="GO" id="GO:0006633">
    <property type="term" value="P:fatty acid biosynthetic process"/>
    <property type="evidence" value="ECO:0007669"/>
    <property type="project" value="InterPro"/>
</dbReference>
<dbReference type="Pfam" id="PF08392">
    <property type="entry name" value="FAE1_CUT1_RppA"/>
    <property type="match status" value="1"/>
</dbReference>
<feature type="domain" description="Beta-ketoacyl-[acyl-carrier-protein] synthase III C-terminal" evidence="4">
    <location>
        <begin position="242"/>
        <end position="332"/>
    </location>
</feature>
<comment type="caution">
    <text evidence="5">The sequence shown here is derived from an EMBL/GenBank/DDBJ whole genome shotgun (WGS) entry which is preliminary data.</text>
</comment>
<evidence type="ECO:0000313" key="6">
    <source>
        <dbReference type="Proteomes" id="UP001185092"/>
    </source>
</evidence>
<keyword evidence="1 5" id="KW-0808">Transferase</keyword>
<dbReference type="RefSeq" id="WP_309938372.1">
    <property type="nucleotide sequence ID" value="NZ_AP025305.1"/>
</dbReference>
<keyword evidence="6" id="KW-1185">Reference proteome</keyword>
<dbReference type="Pfam" id="PF08541">
    <property type="entry name" value="ACP_syn_III_C"/>
    <property type="match status" value="1"/>
</dbReference>
<dbReference type="InterPro" id="IPR013601">
    <property type="entry name" value="FAE1_typ3_polyketide_synth"/>
</dbReference>
<evidence type="ECO:0000256" key="1">
    <source>
        <dbReference type="ARBA" id="ARBA00022679"/>
    </source>
</evidence>
<keyword evidence="2 5" id="KW-0012">Acyltransferase</keyword>
<accession>A0AAE3XLZ2</accession>
<evidence type="ECO:0000259" key="4">
    <source>
        <dbReference type="Pfam" id="PF08541"/>
    </source>
</evidence>
<dbReference type="PANTHER" id="PTHR34069:SF3">
    <property type="entry name" value="ACYL-COA:ACYL-COA ALKYLTRANSFERASE"/>
    <property type="match status" value="1"/>
</dbReference>